<dbReference type="AlphaFoldDB" id="M3IIT5"/>
<name>M3IIT5_CANMX</name>
<feature type="region of interest" description="Disordered" evidence="1">
    <location>
        <begin position="32"/>
        <end position="51"/>
    </location>
</feature>
<gene>
    <name evidence="2" type="ORF">G210_3477</name>
</gene>
<dbReference type="Proteomes" id="UP000011777">
    <property type="component" value="Unassembled WGS sequence"/>
</dbReference>
<dbReference type="OrthoDB" id="4010386at2759"/>
<evidence type="ECO:0000256" key="1">
    <source>
        <dbReference type="SAM" id="MobiDB-lite"/>
    </source>
</evidence>
<dbReference type="HOGENOM" id="CLU_2549069_0_0_1"/>
<feature type="compositionally biased region" description="Low complexity" evidence="1">
    <location>
        <begin position="34"/>
        <end position="47"/>
    </location>
</feature>
<proteinExistence type="predicted"/>
<accession>M3IIT5</accession>
<dbReference type="EMBL" id="AOGT01002058">
    <property type="protein sequence ID" value="EMG46281.1"/>
    <property type="molecule type" value="Genomic_DNA"/>
</dbReference>
<evidence type="ECO:0000313" key="2">
    <source>
        <dbReference type="EMBL" id="EMG46281.1"/>
    </source>
</evidence>
<reference evidence="2 3" key="1">
    <citation type="submission" date="2013-02" db="EMBL/GenBank/DDBJ databases">
        <title>Genome sequence of Candida maltosa Xu316, a potential industrial strain for xylitol and ethanol production.</title>
        <authorList>
            <person name="Yu J."/>
            <person name="Wang Q."/>
            <person name="Geng X."/>
            <person name="Bao W."/>
            <person name="He P."/>
            <person name="Cai J."/>
        </authorList>
    </citation>
    <scope>NUCLEOTIDE SEQUENCE [LARGE SCALE GENOMIC DNA]</scope>
    <source>
        <strain evidence="3">Xu316</strain>
    </source>
</reference>
<protein>
    <submittedName>
        <fullName evidence="2">Uncharacterized protein</fullName>
    </submittedName>
</protein>
<organism evidence="2 3">
    <name type="scientific">Candida maltosa (strain Xu316)</name>
    <name type="common">Yeast</name>
    <dbReference type="NCBI Taxonomy" id="1245528"/>
    <lineage>
        <taxon>Eukaryota</taxon>
        <taxon>Fungi</taxon>
        <taxon>Dikarya</taxon>
        <taxon>Ascomycota</taxon>
        <taxon>Saccharomycotina</taxon>
        <taxon>Pichiomycetes</taxon>
        <taxon>Debaryomycetaceae</taxon>
        <taxon>Candida/Lodderomyces clade</taxon>
        <taxon>Candida</taxon>
    </lineage>
</organism>
<feature type="non-terminal residue" evidence="2">
    <location>
        <position position="1"/>
    </location>
</feature>
<comment type="caution">
    <text evidence="2">The sequence shown here is derived from an EMBL/GenBank/DDBJ whole genome shotgun (WGS) entry which is preliminary data.</text>
</comment>
<evidence type="ECO:0000313" key="3">
    <source>
        <dbReference type="Proteomes" id="UP000011777"/>
    </source>
</evidence>
<sequence>VQQPGDQHSGENGGGEHELSAWDKIRLANGLDVSQSNNQTTSPSTSSAWDELRKSPGFDISVSFLILEGVFDNRLELSRLYGG</sequence>
<keyword evidence="3" id="KW-1185">Reference proteome</keyword>